<comment type="subcellular location">
    <subcellularLocation>
        <location evidence="6">Cytoplasm</location>
    </subcellularLocation>
</comment>
<dbReference type="InterPro" id="IPR001907">
    <property type="entry name" value="ClpP"/>
</dbReference>
<accession>B1X3L3</accession>
<dbReference type="Pfam" id="PF00574">
    <property type="entry name" value="CLP_protease"/>
    <property type="match status" value="1"/>
</dbReference>
<keyword evidence="4 6" id="KW-0378">Hydrolase</keyword>
<proteinExistence type="inferred from homology"/>
<dbReference type="PROSITE" id="PS00381">
    <property type="entry name" value="CLP_PROTEASE_SER"/>
    <property type="match status" value="1"/>
</dbReference>
<feature type="active site" description="Nucleophile" evidence="6">
    <location>
        <position position="98"/>
    </location>
</feature>
<geneLocation type="organellar chromatophore" evidence="9"/>
<evidence type="ECO:0000256" key="1">
    <source>
        <dbReference type="ARBA" id="ARBA00007039"/>
    </source>
</evidence>
<evidence type="ECO:0000256" key="4">
    <source>
        <dbReference type="ARBA" id="ARBA00022801"/>
    </source>
</evidence>
<name>B1X3L3_PAUCH</name>
<reference evidence="9" key="1">
    <citation type="submission" date="2007-08" db="EMBL/GenBank/DDBJ databases">
        <authorList>
            <person name="Gloeckner G."/>
            <person name="Nowack E."/>
            <person name="Melkonian M."/>
        </authorList>
    </citation>
    <scope>NUCLEOTIDE SEQUENCE</scope>
</reference>
<dbReference type="PRINTS" id="PR00127">
    <property type="entry name" value="CLPPROTEASEP"/>
</dbReference>
<evidence type="ECO:0000256" key="7">
    <source>
        <dbReference type="PROSITE-ProRule" id="PRU10085"/>
    </source>
</evidence>
<keyword evidence="3 6" id="KW-0645">Protease</keyword>
<evidence type="ECO:0000256" key="3">
    <source>
        <dbReference type="ARBA" id="ARBA00022670"/>
    </source>
</evidence>
<dbReference type="InterPro" id="IPR029045">
    <property type="entry name" value="ClpP/crotonase-like_dom_sf"/>
</dbReference>
<dbReference type="InterPro" id="IPR018215">
    <property type="entry name" value="ClpP_Ser_AS"/>
</dbReference>
<dbReference type="SUPFAM" id="SSF52096">
    <property type="entry name" value="ClpP/crotonase"/>
    <property type="match status" value="1"/>
</dbReference>
<comment type="similarity">
    <text evidence="1 6 8">Belongs to the peptidase S14 family.</text>
</comment>
<dbReference type="EC" id="3.4.21.92" evidence="6"/>
<organism evidence="9">
    <name type="scientific">Paulinella chromatophora</name>
    <dbReference type="NCBI Taxonomy" id="39717"/>
    <lineage>
        <taxon>Eukaryota</taxon>
        <taxon>Sar</taxon>
        <taxon>Rhizaria</taxon>
        <taxon>Cercozoa</taxon>
        <taxon>Imbricatea</taxon>
        <taxon>Silicofilosea</taxon>
        <taxon>Euglyphida</taxon>
        <taxon>Paulinellidae</taxon>
        <taxon>Paulinella</taxon>
    </lineage>
</organism>
<evidence type="ECO:0000256" key="8">
    <source>
        <dbReference type="RuleBase" id="RU003567"/>
    </source>
</evidence>
<dbReference type="PANTHER" id="PTHR10381:SF70">
    <property type="entry name" value="ATP-DEPENDENT CLP PROTEASE PROTEOLYTIC SUBUNIT"/>
    <property type="match status" value="1"/>
</dbReference>
<dbReference type="GO" id="GO:0006515">
    <property type="term" value="P:protein quality control for misfolded or incompletely synthesized proteins"/>
    <property type="evidence" value="ECO:0007669"/>
    <property type="project" value="TreeGrafter"/>
</dbReference>
<keyword evidence="5 6" id="KW-0720">Serine protease</keyword>
<evidence type="ECO:0000256" key="5">
    <source>
        <dbReference type="ARBA" id="ARBA00022825"/>
    </source>
</evidence>
<comment type="function">
    <text evidence="6">Cleaves peptides in various proteins in a process that requires ATP hydrolysis. Has a chymotrypsin-like activity. Plays a major role in the degradation of misfolded proteins.</text>
</comment>
<dbReference type="InterPro" id="IPR023562">
    <property type="entry name" value="ClpP/TepA"/>
</dbReference>
<reference evidence="9" key="2">
    <citation type="journal article" date="2008" name="Curr. Biol.">
        <title>Chromatophore genome sequence of Paulinella sheds light on acquisition of photosynthesis by eukaryotes.</title>
        <authorList>
            <person name="Nowack E.C.M."/>
            <person name="Melkonian M."/>
            <person name="Gloeckner G."/>
        </authorList>
    </citation>
    <scope>NUCLEOTIDE SEQUENCE [LARGE SCALE GENOMIC DNA]</scope>
</reference>
<dbReference type="RefSeq" id="YP_002048742.1">
    <property type="nucleotide sequence ID" value="NC_011087.1"/>
</dbReference>
<comment type="catalytic activity">
    <reaction evidence="6 7">
        <text>Hydrolysis of proteins to small peptides in the presence of ATP and magnesium. alpha-casein is the usual test substrate. In the absence of ATP, only oligopeptides shorter than five residues are hydrolyzed (such as succinyl-Leu-Tyr-|-NHMec, and Leu-Tyr-Leu-|-Tyr-Trp, in which cleavage of the -Tyr-|-Leu- and -Tyr-|-Trp bonds also occurs).</text>
        <dbReference type="EC" id="3.4.21.92"/>
    </reaction>
</comment>
<dbReference type="GO" id="GO:0004176">
    <property type="term" value="F:ATP-dependent peptidase activity"/>
    <property type="evidence" value="ECO:0007669"/>
    <property type="project" value="InterPro"/>
</dbReference>
<keyword evidence="2 6" id="KW-0963">Cytoplasm</keyword>
<evidence type="ECO:0000256" key="2">
    <source>
        <dbReference type="ARBA" id="ARBA00022490"/>
    </source>
</evidence>
<gene>
    <name evidence="6" type="primary">clpP</name>
    <name evidence="9" type="ordered locus">PCC_0076</name>
</gene>
<evidence type="ECO:0000256" key="6">
    <source>
        <dbReference type="HAMAP-Rule" id="MF_00444"/>
    </source>
</evidence>
<keyword evidence="9" id="KW-0934">Plastid</keyword>
<dbReference type="PANTHER" id="PTHR10381">
    <property type="entry name" value="ATP-DEPENDENT CLP PROTEASE PROTEOLYTIC SUBUNIT"/>
    <property type="match status" value="1"/>
</dbReference>
<dbReference type="Gene3D" id="3.90.226.10">
    <property type="entry name" value="2-enoyl-CoA Hydratase, Chain A, domain 1"/>
    <property type="match status" value="1"/>
</dbReference>
<dbReference type="GeneID" id="6481538"/>
<feature type="active site" evidence="6">
    <location>
        <position position="123"/>
    </location>
</feature>
<dbReference type="CDD" id="cd07017">
    <property type="entry name" value="S14_ClpP_2"/>
    <property type="match status" value="1"/>
</dbReference>
<dbReference type="GO" id="GO:0051117">
    <property type="term" value="F:ATPase binding"/>
    <property type="evidence" value="ECO:0007669"/>
    <property type="project" value="TreeGrafter"/>
</dbReference>
<dbReference type="GO" id="GO:0005737">
    <property type="term" value="C:cytoplasm"/>
    <property type="evidence" value="ECO:0007669"/>
    <property type="project" value="UniProtKB-SubCell"/>
</dbReference>
<protein>
    <recommendedName>
        <fullName evidence="6 8">ATP-dependent Clp protease proteolytic subunit</fullName>
        <ecNumber evidence="6">3.4.21.92</ecNumber>
    </recommendedName>
    <alternativeName>
        <fullName evidence="6">Endopeptidase Clp</fullName>
    </alternativeName>
</protein>
<feature type="active site" evidence="7">
    <location>
        <position position="98"/>
    </location>
</feature>
<dbReference type="EMBL" id="CP000815">
    <property type="protein sequence ID" value="ACB42532.1"/>
    <property type="molecule type" value="Genomic_DNA"/>
</dbReference>
<sequence length="191" mass="20906">MPLGYPTLEFPPGSGRAADPISAMSMERILFITGEVEDYMANQMVANLLYFNAQSVKDPIHLYINSDGGSISSGLAIYDTINYIKAPVTTTCLGSASSMAAFLLAAGSRGERRALKHSRIMIHQPIGGIGRRQASDLLIEASEMAFTKRKMNECMAEMTGQTIDKIEKDTDRDYHLSAFEALRYGIIDSVV</sequence>
<dbReference type="AlphaFoldDB" id="B1X3L3"/>
<evidence type="ECO:0000313" key="9">
    <source>
        <dbReference type="EMBL" id="ACB42532.1"/>
    </source>
</evidence>
<dbReference type="GO" id="GO:0004252">
    <property type="term" value="F:serine-type endopeptidase activity"/>
    <property type="evidence" value="ECO:0007669"/>
    <property type="project" value="UniProtKB-UniRule"/>
</dbReference>
<dbReference type="HAMAP" id="MF_00444">
    <property type="entry name" value="ClpP"/>
    <property type="match status" value="1"/>
</dbReference>
<dbReference type="GO" id="GO:0009368">
    <property type="term" value="C:endopeptidase Clp complex"/>
    <property type="evidence" value="ECO:0007669"/>
    <property type="project" value="TreeGrafter"/>
</dbReference>